<sequence>MRDQQYKLSRQCLIMRHEAGPLRRQQMGIRRICGTVVCSTGALFSFY</sequence>
<proteinExistence type="predicted"/>
<evidence type="ECO:0000313" key="2">
    <source>
        <dbReference type="Proteomes" id="UP000004968"/>
    </source>
</evidence>
<protein>
    <submittedName>
        <fullName evidence="1">Uncharacterized protein</fullName>
    </submittedName>
</protein>
<evidence type="ECO:0000313" key="1">
    <source>
        <dbReference type="EMBL" id="EFC95419.1"/>
    </source>
</evidence>
<accession>D3ARZ1</accession>
<dbReference type="EMBL" id="ACIO01000756">
    <property type="protein sequence ID" value="EFC95419.1"/>
    <property type="molecule type" value="Genomic_DNA"/>
</dbReference>
<dbReference type="HOGENOM" id="CLU_3168971_0_0_9"/>
<gene>
    <name evidence="1" type="ORF">CLOSTHATH_06397</name>
</gene>
<dbReference type="AlphaFoldDB" id="D3ARZ1"/>
<dbReference type="Proteomes" id="UP000004968">
    <property type="component" value="Unassembled WGS sequence"/>
</dbReference>
<comment type="caution">
    <text evidence="1">The sequence shown here is derived from an EMBL/GenBank/DDBJ whole genome shotgun (WGS) entry which is preliminary data.</text>
</comment>
<reference evidence="1 2" key="1">
    <citation type="submission" date="2010-01" db="EMBL/GenBank/DDBJ databases">
        <authorList>
            <person name="Weinstock G."/>
            <person name="Sodergren E."/>
            <person name="Clifton S."/>
            <person name="Fulton L."/>
            <person name="Fulton B."/>
            <person name="Courtney L."/>
            <person name="Fronick C."/>
            <person name="Harrison M."/>
            <person name="Strong C."/>
            <person name="Farmer C."/>
            <person name="Delahaunty K."/>
            <person name="Markovic C."/>
            <person name="Hall O."/>
            <person name="Minx P."/>
            <person name="Tomlinson C."/>
            <person name="Mitreva M."/>
            <person name="Nelson J."/>
            <person name="Hou S."/>
            <person name="Wollam A."/>
            <person name="Pepin K.H."/>
            <person name="Johnson M."/>
            <person name="Bhonagiri V."/>
            <person name="Nash W.E."/>
            <person name="Warren W."/>
            <person name="Chinwalla A."/>
            <person name="Mardis E.R."/>
            <person name="Wilson R.K."/>
        </authorList>
    </citation>
    <scope>NUCLEOTIDE SEQUENCE [LARGE SCALE GENOMIC DNA]</scope>
    <source>
        <strain evidence="1 2">DSM 13479</strain>
    </source>
</reference>
<name>D3ARZ1_9FIRM</name>
<organism evidence="1 2">
    <name type="scientific">Hungatella hathewayi DSM 13479</name>
    <dbReference type="NCBI Taxonomy" id="566550"/>
    <lineage>
        <taxon>Bacteria</taxon>
        <taxon>Bacillati</taxon>
        <taxon>Bacillota</taxon>
        <taxon>Clostridia</taxon>
        <taxon>Lachnospirales</taxon>
        <taxon>Lachnospiraceae</taxon>
        <taxon>Hungatella</taxon>
    </lineage>
</organism>